<evidence type="ECO:0000259" key="3">
    <source>
        <dbReference type="Pfam" id="PF03703"/>
    </source>
</evidence>
<feature type="compositionally biased region" description="Basic and acidic residues" evidence="1">
    <location>
        <begin position="169"/>
        <end position="182"/>
    </location>
</feature>
<name>A0A7X3C3Q8_9LACO</name>
<feature type="domain" description="YdbS-like PH" evidence="3">
    <location>
        <begin position="273"/>
        <end position="350"/>
    </location>
</feature>
<dbReference type="PIRSF" id="PIRSF026631">
    <property type="entry name" value="UCP026631"/>
    <property type="match status" value="1"/>
</dbReference>
<feature type="compositionally biased region" description="Low complexity" evidence="1">
    <location>
        <begin position="145"/>
        <end position="165"/>
    </location>
</feature>
<feature type="transmembrane region" description="Helical" evidence="2">
    <location>
        <begin position="203"/>
        <end position="222"/>
    </location>
</feature>
<evidence type="ECO:0000313" key="4">
    <source>
        <dbReference type="EMBL" id="MTV82772.1"/>
    </source>
</evidence>
<feature type="transmembrane region" description="Helical" evidence="2">
    <location>
        <begin position="41"/>
        <end position="63"/>
    </location>
</feature>
<comment type="caution">
    <text evidence="4">The sequence shown here is derived from an EMBL/GenBank/DDBJ whole genome shotgun (WGS) entry which is preliminary data.</text>
</comment>
<evidence type="ECO:0000256" key="2">
    <source>
        <dbReference type="SAM" id="Phobius"/>
    </source>
</evidence>
<keyword evidence="5" id="KW-1185">Reference proteome</keyword>
<evidence type="ECO:0000313" key="5">
    <source>
        <dbReference type="Proteomes" id="UP000466388"/>
    </source>
</evidence>
<dbReference type="Pfam" id="PF03703">
    <property type="entry name" value="bPH_2"/>
    <property type="match status" value="3"/>
</dbReference>
<dbReference type="PANTHER" id="PTHR34473:SF2">
    <property type="entry name" value="UPF0699 TRANSMEMBRANE PROTEIN YDBT"/>
    <property type="match status" value="1"/>
</dbReference>
<protein>
    <submittedName>
        <fullName evidence="4">PH domain-containing protein</fullName>
    </submittedName>
</protein>
<organism evidence="4 5">
    <name type="scientific">Secundilactobacillus folii</name>
    <dbReference type="NCBI Taxonomy" id="2678357"/>
    <lineage>
        <taxon>Bacteria</taxon>
        <taxon>Bacillati</taxon>
        <taxon>Bacillota</taxon>
        <taxon>Bacilli</taxon>
        <taxon>Lactobacillales</taxon>
        <taxon>Lactobacillaceae</taxon>
        <taxon>Secundilactobacillus</taxon>
    </lineage>
</organism>
<evidence type="ECO:0000256" key="1">
    <source>
        <dbReference type="SAM" id="MobiDB-lite"/>
    </source>
</evidence>
<feature type="transmembrane region" description="Helical" evidence="2">
    <location>
        <begin position="402"/>
        <end position="419"/>
    </location>
</feature>
<dbReference type="InterPro" id="IPR014529">
    <property type="entry name" value="UCP026631"/>
</dbReference>
<accession>A0A7X3C3Q8</accession>
<feature type="transmembrane region" description="Helical" evidence="2">
    <location>
        <begin position="378"/>
        <end position="396"/>
    </location>
</feature>
<keyword evidence="2" id="KW-0472">Membrane</keyword>
<proteinExistence type="predicted"/>
<dbReference type="Proteomes" id="UP000466388">
    <property type="component" value="Unassembled WGS sequence"/>
</dbReference>
<dbReference type="AlphaFoldDB" id="A0A7X3C3Q8"/>
<reference evidence="4 5" key="1">
    <citation type="submission" date="2019-11" db="EMBL/GenBank/DDBJ databases">
        <title>Lactobacillus sp. nov. CRM56-3, isolated from fermented tea leaves.</title>
        <authorList>
            <person name="Phuengjayaem S."/>
            <person name="Tanasupawat S."/>
        </authorList>
    </citation>
    <scope>NUCLEOTIDE SEQUENCE [LARGE SCALE GENOMIC DNA]</scope>
    <source>
        <strain evidence="4 5">CRM56-3</strain>
    </source>
</reference>
<dbReference type="PANTHER" id="PTHR34473">
    <property type="entry name" value="UPF0699 TRANSMEMBRANE PROTEIN YDBS"/>
    <property type="match status" value="1"/>
</dbReference>
<dbReference type="InterPro" id="IPR005182">
    <property type="entry name" value="YdbS-like_PH"/>
</dbReference>
<feature type="domain" description="YdbS-like PH" evidence="3">
    <location>
        <begin position="61"/>
        <end position="140"/>
    </location>
</feature>
<feature type="region of interest" description="Disordered" evidence="1">
    <location>
        <begin position="145"/>
        <end position="186"/>
    </location>
</feature>
<gene>
    <name evidence="4" type="ORF">GM612_08955</name>
</gene>
<sequence length="506" mass="57902">MMTPIRRHLNPLAIVVFWFRYMASLFWLVPVVLFSNGSRTFELLGTAGCFLLLTIMAVVRYWWYRFEIGNQAITIHSGVIFRKQVHIPYAKIQTLQRQQWFYFKPFHVLAVSIETAGQSHDEAEGSLPAVSQRVVDQLQKLVNKQSQDPSSAVSNSSSVIAAQSQPVAEQREDSNRSPELEQNRSAAVSAGEKYKISWRDLNTYALTSVGVVPILLGLLWLYSKLDDLLPDRVMNQAVNTFVHYSFLIIIAVLIFSLLLGTIVSYLTIVQRYYHFVLSKRNQQLTTEKGFFQRNTISASQSRIQAVIFRQTVLRQLLGLVSVQLVLASTATKAEDENNLVMLPVIDRSKVPIVHRFINWVPTDLPAFDPISWAGRWRMIRNAVWLSLIPVVPLVYWLRPWGWWSLLLMPLAVLMGLYAGRQMGIRQIDATHLAIRVGSHFQRDTVIVAKPKLQSVSIKQSIWMKRVELAHLILNIRQGDDVQALRVRYLALADAEQIYGWYRGQTD</sequence>
<feature type="domain" description="YdbS-like PH" evidence="3">
    <location>
        <begin position="440"/>
        <end position="501"/>
    </location>
</feature>
<feature type="transmembrane region" description="Helical" evidence="2">
    <location>
        <begin position="12"/>
        <end position="35"/>
    </location>
</feature>
<keyword evidence="2" id="KW-0812">Transmembrane</keyword>
<feature type="transmembrane region" description="Helical" evidence="2">
    <location>
        <begin position="242"/>
        <end position="269"/>
    </location>
</feature>
<keyword evidence="2" id="KW-1133">Transmembrane helix</keyword>
<dbReference type="EMBL" id="WNJO01000010">
    <property type="protein sequence ID" value="MTV82772.1"/>
    <property type="molecule type" value="Genomic_DNA"/>
</dbReference>